<keyword evidence="1" id="KW-0472">Membrane</keyword>
<keyword evidence="1" id="KW-1133">Transmembrane helix</keyword>
<protein>
    <submittedName>
        <fullName evidence="2">Uncharacterized protein</fullName>
    </submittedName>
</protein>
<dbReference type="Proteomes" id="UP000029067">
    <property type="component" value="Unassembled WGS sequence"/>
</dbReference>
<keyword evidence="3" id="KW-1185">Reference proteome</keyword>
<dbReference type="EMBL" id="JGYV01000006">
    <property type="protein sequence ID" value="KFI63896.1"/>
    <property type="molecule type" value="Genomic_DNA"/>
</dbReference>
<feature type="transmembrane region" description="Helical" evidence="1">
    <location>
        <begin position="24"/>
        <end position="46"/>
    </location>
</feature>
<dbReference type="AlphaFoldDB" id="A0A087AYP6"/>
<evidence type="ECO:0000313" key="3">
    <source>
        <dbReference type="Proteomes" id="UP000029067"/>
    </source>
</evidence>
<reference evidence="2 3" key="1">
    <citation type="submission" date="2014-03" db="EMBL/GenBank/DDBJ databases">
        <title>Genomics of Bifidobacteria.</title>
        <authorList>
            <person name="Ventura M."/>
            <person name="Milani C."/>
            <person name="Lugli G.A."/>
        </authorList>
    </citation>
    <scope>NUCLEOTIDE SEQUENCE [LARGE SCALE GENOMIC DNA]</scope>
    <source>
        <strain evidence="2 3">LMG 10738</strain>
    </source>
</reference>
<dbReference type="STRING" id="1688.BCUN_1508"/>
<keyword evidence="1" id="KW-0812">Transmembrane</keyword>
<evidence type="ECO:0000256" key="1">
    <source>
        <dbReference type="SAM" id="Phobius"/>
    </source>
</evidence>
<comment type="caution">
    <text evidence="2">The sequence shown here is derived from an EMBL/GenBank/DDBJ whole genome shotgun (WGS) entry which is preliminary data.</text>
</comment>
<dbReference type="RefSeq" id="WP_051920806.1">
    <property type="nucleotide sequence ID" value="NZ_JGYV01000006.1"/>
</dbReference>
<evidence type="ECO:0000313" key="2">
    <source>
        <dbReference type="EMBL" id="KFI63896.1"/>
    </source>
</evidence>
<name>A0A087AYP6_9BIFI</name>
<gene>
    <name evidence="2" type="ORF">BCUN_1508</name>
</gene>
<feature type="transmembrane region" description="Helical" evidence="1">
    <location>
        <begin position="58"/>
        <end position="80"/>
    </location>
</feature>
<accession>A0A087AYP6</accession>
<proteinExistence type="predicted"/>
<sequence length="85" mass="8658">MRIAGIAVAAIALAHLPAAMALDAAVVLVVAGCLMVAVMLAQRGGLYSLVLSRIGDGLCFLALGLVPSSALLAAGLLEWLRGMQW</sequence>
<organism evidence="2 3">
    <name type="scientific">Bifidobacterium cuniculi</name>
    <dbReference type="NCBI Taxonomy" id="1688"/>
    <lineage>
        <taxon>Bacteria</taxon>
        <taxon>Bacillati</taxon>
        <taxon>Actinomycetota</taxon>
        <taxon>Actinomycetes</taxon>
        <taxon>Bifidobacteriales</taxon>
        <taxon>Bifidobacteriaceae</taxon>
        <taxon>Bifidobacterium</taxon>
    </lineage>
</organism>